<protein>
    <recommendedName>
        <fullName evidence="3">Transcriptional regulator, AbiEi antitoxin, Type IV TA system</fullName>
    </recommendedName>
</protein>
<evidence type="ECO:0008006" key="3">
    <source>
        <dbReference type="Google" id="ProtNLM"/>
    </source>
</evidence>
<dbReference type="Proteomes" id="UP001589870">
    <property type="component" value="Unassembled WGS sequence"/>
</dbReference>
<accession>A0ABV6U1G6</accession>
<evidence type="ECO:0000313" key="2">
    <source>
        <dbReference type="Proteomes" id="UP001589870"/>
    </source>
</evidence>
<evidence type="ECO:0000313" key="1">
    <source>
        <dbReference type="EMBL" id="MFC0862246.1"/>
    </source>
</evidence>
<organism evidence="1 2">
    <name type="scientific">Sphaerimonospora cavernae</name>
    <dbReference type="NCBI Taxonomy" id="1740611"/>
    <lineage>
        <taxon>Bacteria</taxon>
        <taxon>Bacillati</taxon>
        <taxon>Actinomycetota</taxon>
        <taxon>Actinomycetes</taxon>
        <taxon>Streptosporangiales</taxon>
        <taxon>Streptosporangiaceae</taxon>
        <taxon>Sphaerimonospora</taxon>
    </lineage>
</organism>
<dbReference type="EMBL" id="JBHMQT010000012">
    <property type="protein sequence ID" value="MFC0862246.1"/>
    <property type="molecule type" value="Genomic_DNA"/>
</dbReference>
<sequence>MMAHVAARVPPALLNHGRVLRPIDAQNFYTNPRADFARLERRGALHRLAPGLFAAVPDDAVGSDWLPPLEAAALAVAAAGGRTDEVALMGISAARVHAAIPRALNVAVVAVERHRRTLRLTDREAEILFVRRDVGRLDVQRHRTELGQGWVTTVEQTALDLIARPDVGGAPDAAREAIAALIPRADADLLRELAAAQRRRRVVDQALAHHRRMA</sequence>
<keyword evidence="2" id="KW-1185">Reference proteome</keyword>
<name>A0ABV6U1G6_9ACTN</name>
<gene>
    <name evidence="1" type="ORF">ACFHYQ_08055</name>
</gene>
<comment type="caution">
    <text evidence="1">The sequence shown here is derived from an EMBL/GenBank/DDBJ whole genome shotgun (WGS) entry which is preliminary data.</text>
</comment>
<dbReference type="RefSeq" id="WP_394300460.1">
    <property type="nucleotide sequence ID" value="NZ_JBHMQT010000012.1"/>
</dbReference>
<reference evidence="1 2" key="1">
    <citation type="submission" date="2024-09" db="EMBL/GenBank/DDBJ databases">
        <authorList>
            <person name="Sun Q."/>
            <person name="Mori K."/>
        </authorList>
    </citation>
    <scope>NUCLEOTIDE SEQUENCE [LARGE SCALE GENOMIC DNA]</scope>
    <source>
        <strain evidence="1 2">TBRC 1851</strain>
    </source>
</reference>
<proteinExistence type="predicted"/>